<organism evidence="3 4">
    <name type="scientific">Protea cynaroides</name>
    <dbReference type="NCBI Taxonomy" id="273540"/>
    <lineage>
        <taxon>Eukaryota</taxon>
        <taxon>Viridiplantae</taxon>
        <taxon>Streptophyta</taxon>
        <taxon>Embryophyta</taxon>
        <taxon>Tracheophyta</taxon>
        <taxon>Spermatophyta</taxon>
        <taxon>Magnoliopsida</taxon>
        <taxon>Proteales</taxon>
        <taxon>Proteaceae</taxon>
        <taxon>Protea</taxon>
    </lineage>
</organism>
<evidence type="ECO:0000256" key="1">
    <source>
        <dbReference type="SAM" id="MobiDB-lite"/>
    </source>
</evidence>
<dbReference type="PANTHER" id="PTHR37252:SF3">
    <property type="entry name" value="POLYADENYLATE-BINDING PROTEIN-INTERACTING PROTEIN 6"/>
    <property type="match status" value="1"/>
</dbReference>
<dbReference type="InterPro" id="IPR003892">
    <property type="entry name" value="CUE"/>
</dbReference>
<comment type="caution">
    <text evidence="3">The sequence shown here is derived from an EMBL/GenBank/DDBJ whole genome shotgun (WGS) entry which is preliminary data.</text>
</comment>
<keyword evidence="4" id="KW-1185">Reference proteome</keyword>
<proteinExistence type="predicted"/>
<evidence type="ECO:0000313" key="4">
    <source>
        <dbReference type="Proteomes" id="UP001141806"/>
    </source>
</evidence>
<dbReference type="Proteomes" id="UP001141806">
    <property type="component" value="Unassembled WGS sequence"/>
</dbReference>
<dbReference type="GO" id="GO:0043130">
    <property type="term" value="F:ubiquitin binding"/>
    <property type="evidence" value="ECO:0007669"/>
    <property type="project" value="InterPro"/>
</dbReference>
<feature type="compositionally biased region" description="Low complexity" evidence="1">
    <location>
        <begin position="183"/>
        <end position="198"/>
    </location>
</feature>
<dbReference type="CDD" id="cd14371">
    <property type="entry name" value="CUE_CID7_like"/>
    <property type="match status" value="1"/>
</dbReference>
<dbReference type="OrthoDB" id="769720at2759"/>
<dbReference type="EMBL" id="JAMYWD010000010">
    <property type="protein sequence ID" value="KAJ4958199.1"/>
    <property type="molecule type" value="Genomic_DNA"/>
</dbReference>
<feature type="region of interest" description="Disordered" evidence="1">
    <location>
        <begin position="172"/>
        <end position="198"/>
    </location>
</feature>
<sequence>MKPGNSSLNPYATSYIPLSKLEEHNKAFGLIAGHPENGDGTAWSGAPSEKQQVTKQNHVQAETSVDLIHGIEELLVSENGTQKGNAVYRSLSDMTGKQRTHEDSEMDLAYLAILFPGISDQSLADVYNVNEGDLDASVDMLHQLEVYPADVSQHLPDSLDVGDLSGFDYPAEGSSVRLNQTTSGEASGSSSCSLKSAS</sequence>
<feature type="domain" description="CUE" evidence="2">
    <location>
        <begin position="103"/>
        <end position="146"/>
    </location>
</feature>
<protein>
    <recommendedName>
        <fullName evidence="2">CUE domain-containing protein</fullName>
    </recommendedName>
</protein>
<dbReference type="InterPro" id="IPR041806">
    <property type="entry name" value="CID5/6/7_CUE"/>
</dbReference>
<accession>A0A9Q0H2W7</accession>
<dbReference type="InterPro" id="IPR038981">
    <property type="entry name" value="CID5/CID6"/>
</dbReference>
<gene>
    <name evidence="3" type="ORF">NE237_025310</name>
</gene>
<dbReference type="PANTHER" id="PTHR37252">
    <property type="entry name" value="POLYADENYLATE-BINDING PROTEIN-INTERACTING PROTEIN 6"/>
    <property type="match status" value="1"/>
</dbReference>
<evidence type="ECO:0000313" key="3">
    <source>
        <dbReference type="EMBL" id="KAJ4958199.1"/>
    </source>
</evidence>
<reference evidence="3" key="1">
    <citation type="journal article" date="2023" name="Plant J.">
        <title>The genome of the king protea, Protea cynaroides.</title>
        <authorList>
            <person name="Chang J."/>
            <person name="Duong T.A."/>
            <person name="Schoeman C."/>
            <person name="Ma X."/>
            <person name="Roodt D."/>
            <person name="Barker N."/>
            <person name="Li Z."/>
            <person name="Van de Peer Y."/>
            <person name="Mizrachi E."/>
        </authorList>
    </citation>
    <scope>NUCLEOTIDE SEQUENCE</scope>
    <source>
        <tissue evidence="3">Young leaves</tissue>
    </source>
</reference>
<dbReference type="PROSITE" id="PS51140">
    <property type="entry name" value="CUE"/>
    <property type="match status" value="1"/>
</dbReference>
<name>A0A9Q0H2W7_9MAGN</name>
<evidence type="ECO:0000259" key="2">
    <source>
        <dbReference type="PROSITE" id="PS51140"/>
    </source>
</evidence>
<dbReference type="AlphaFoldDB" id="A0A9Q0H2W7"/>